<sequence>MKFQQTQNGFTLIELMIVVAIIGIITAIAFPSYQNMINGAARSTAQADLMSFAAAMERHNASSFSYKGAAETGANTGKPNIFASHSPSSEPAGNKRYELTIDDVSANGITFRLKATPISGGSLASDGALFIYSDGRKAWDLDNNGSIATNEFCWTC</sequence>
<accession>K6ZXM0</accession>
<dbReference type="EMBL" id="BAEQ01000019">
    <property type="protein sequence ID" value="GAC28065.1"/>
    <property type="molecule type" value="Genomic_DNA"/>
</dbReference>
<dbReference type="PRINTS" id="PR00813">
    <property type="entry name" value="BCTERIALGSPG"/>
</dbReference>
<protein>
    <submittedName>
        <fullName evidence="3">Type IV pilus assembly protein PilE</fullName>
    </submittedName>
</protein>
<keyword evidence="2" id="KW-1133">Transmembrane helix</keyword>
<dbReference type="InterPro" id="IPR012902">
    <property type="entry name" value="N_methyl_site"/>
</dbReference>
<dbReference type="PANTHER" id="PTHR30093:SF47">
    <property type="entry name" value="TYPE IV PILUS NON-CORE MINOR PILIN PILE"/>
    <property type="match status" value="1"/>
</dbReference>
<dbReference type="InterPro" id="IPR045584">
    <property type="entry name" value="Pilin-like"/>
</dbReference>
<keyword evidence="2" id="KW-0812">Transmembrane</keyword>
<gene>
    <name evidence="3" type="primary">pilE</name>
    <name evidence="3" type="ORF">GPAL_1187</name>
</gene>
<reference evidence="4" key="1">
    <citation type="journal article" date="2014" name="Environ. Microbiol.">
        <title>Comparative genomics of the marine bacterial genus Glaciecola reveals the high degree of genomic diversity and genomic characteristic for cold adaptation.</title>
        <authorList>
            <person name="Qin Q.L."/>
            <person name="Xie B.B."/>
            <person name="Yu Y."/>
            <person name="Shu Y.L."/>
            <person name="Rong J.C."/>
            <person name="Zhang Y.J."/>
            <person name="Zhao D.L."/>
            <person name="Chen X.L."/>
            <person name="Zhang X.Y."/>
            <person name="Chen B."/>
            <person name="Zhou B.C."/>
            <person name="Zhang Y.Z."/>
        </authorList>
    </citation>
    <scope>NUCLEOTIDE SEQUENCE [LARGE SCALE GENOMIC DNA]</scope>
    <source>
        <strain evidence="4">ACAM 615</strain>
    </source>
</reference>
<keyword evidence="4" id="KW-1185">Reference proteome</keyword>
<feature type="transmembrane region" description="Helical" evidence="2">
    <location>
        <begin position="12"/>
        <end position="33"/>
    </location>
</feature>
<name>K6ZXM0_9ALTE</name>
<evidence type="ECO:0000313" key="4">
    <source>
        <dbReference type="Proteomes" id="UP000006251"/>
    </source>
</evidence>
<dbReference type="Proteomes" id="UP000006251">
    <property type="component" value="Unassembled WGS sequence"/>
</dbReference>
<evidence type="ECO:0000313" key="3">
    <source>
        <dbReference type="EMBL" id="GAC28065.1"/>
    </source>
</evidence>
<dbReference type="InterPro" id="IPR018247">
    <property type="entry name" value="EF_Hand_1_Ca_BS"/>
</dbReference>
<dbReference type="SUPFAM" id="SSF54523">
    <property type="entry name" value="Pili subunits"/>
    <property type="match status" value="1"/>
</dbReference>
<dbReference type="GO" id="GO:0015628">
    <property type="term" value="P:protein secretion by the type II secretion system"/>
    <property type="evidence" value="ECO:0007669"/>
    <property type="project" value="InterPro"/>
</dbReference>
<dbReference type="GO" id="GO:0043683">
    <property type="term" value="P:type IV pilus assembly"/>
    <property type="evidence" value="ECO:0007669"/>
    <property type="project" value="InterPro"/>
</dbReference>
<comment type="caution">
    <text evidence="3">The sequence shown here is derived from an EMBL/GenBank/DDBJ whole genome shotgun (WGS) entry which is preliminary data.</text>
</comment>
<evidence type="ECO:0000256" key="1">
    <source>
        <dbReference type="ARBA" id="ARBA00022481"/>
    </source>
</evidence>
<dbReference type="PROSITE" id="PS00018">
    <property type="entry name" value="EF_HAND_1"/>
    <property type="match status" value="1"/>
</dbReference>
<dbReference type="STRING" id="1121922.GCA_000428905_01599"/>
<dbReference type="GO" id="GO:0015627">
    <property type="term" value="C:type II protein secretion system complex"/>
    <property type="evidence" value="ECO:0007669"/>
    <property type="project" value="InterPro"/>
</dbReference>
<dbReference type="Pfam" id="PF07963">
    <property type="entry name" value="N_methyl"/>
    <property type="match status" value="1"/>
</dbReference>
<dbReference type="RefSeq" id="WP_006009958.1">
    <property type="nucleotide sequence ID" value="NZ_BAEQ01000019.1"/>
</dbReference>
<evidence type="ECO:0000256" key="2">
    <source>
        <dbReference type="SAM" id="Phobius"/>
    </source>
</evidence>
<dbReference type="Pfam" id="PF16732">
    <property type="entry name" value="ComP_DUS"/>
    <property type="match status" value="1"/>
</dbReference>
<proteinExistence type="predicted"/>
<organism evidence="3 4">
    <name type="scientific">Brumicola pallidula DSM 14239 = ACAM 615</name>
    <dbReference type="NCBI Taxonomy" id="1121922"/>
    <lineage>
        <taxon>Bacteria</taxon>
        <taxon>Pseudomonadati</taxon>
        <taxon>Pseudomonadota</taxon>
        <taxon>Gammaproteobacteria</taxon>
        <taxon>Alteromonadales</taxon>
        <taxon>Alteromonadaceae</taxon>
        <taxon>Brumicola</taxon>
    </lineage>
</organism>
<keyword evidence="2" id="KW-0472">Membrane</keyword>
<dbReference type="NCBIfam" id="TIGR02532">
    <property type="entry name" value="IV_pilin_GFxxxE"/>
    <property type="match status" value="1"/>
</dbReference>
<dbReference type="OrthoDB" id="5296638at2"/>
<dbReference type="PANTHER" id="PTHR30093">
    <property type="entry name" value="GENERAL SECRETION PATHWAY PROTEIN G"/>
    <property type="match status" value="1"/>
</dbReference>
<dbReference type="InterPro" id="IPR000983">
    <property type="entry name" value="Bac_GSPG_pilin"/>
</dbReference>
<dbReference type="AlphaFoldDB" id="K6ZXM0"/>
<keyword evidence="1" id="KW-0488">Methylation</keyword>
<dbReference type="Gene3D" id="3.30.700.10">
    <property type="entry name" value="Glycoprotein, Type 4 Pilin"/>
    <property type="match status" value="1"/>
</dbReference>
<dbReference type="InterPro" id="IPR031982">
    <property type="entry name" value="PilE-like"/>
</dbReference>